<protein>
    <submittedName>
        <fullName evidence="2">AMV111</fullName>
    </submittedName>
</protein>
<dbReference type="Proteomes" id="UP000000872">
    <property type="component" value="Segment"/>
</dbReference>
<dbReference type="RefSeq" id="NP_064893.1">
    <property type="nucleotide sequence ID" value="NC_002520.1"/>
</dbReference>
<sequence length="81" mass="9014">MFCFSANLSNLLLIFSKLVDFCSKILLVVMIISNLLFNSSILSSFCLIVISFSTIILVYLFSTSLILLLISSLDKDLNSLL</sequence>
<keyword evidence="3" id="KW-1185">Reference proteome</keyword>
<organism evidence="2 3">
    <name type="scientific">Amsacta moorei entomopoxvirus</name>
    <name type="common">AmEPV</name>
    <dbReference type="NCBI Taxonomy" id="28321"/>
    <lineage>
        <taxon>Viruses</taxon>
        <taxon>Varidnaviria</taxon>
        <taxon>Bamfordvirae</taxon>
        <taxon>Nucleocytoviricota</taxon>
        <taxon>Pokkesviricetes</taxon>
        <taxon>Chitovirales</taxon>
        <taxon>Poxviridae</taxon>
        <taxon>Entomopoxvirinae</taxon>
        <taxon>Betaentomopoxvirus</taxon>
    </lineage>
</organism>
<name>Q9EMT8_AMEPV</name>
<organismHost>
    <name type="scientific">Amsacta</name>
    <dbReference type="NCBI Taxonomy" id="340055"/>
</organismHost>
<reference evidence="2 3" key="1">
    <citation type="journal article" date="2000" name="Virology">
        <title>Complete genomic sequence of the Amsacta moorei entomopoxvirus: analysis and comparison with other poxviruses.</title>
        <authorList>
            <person name="Bawden A.L."/>
            <person name="Glassberg K.J."/>
            <person name="Diggans J."/>
            <person name="Shaw R."/>
            <person name="Farmerie W."/>
            <person name="Moyer R.W."/>
        </authorList>
    </citation>
    <scope>NUCLEOTIDE SEQUENCE [LARGE SCALE GENOMIC DNA]</scope>
</reference>
<gene>
    <name evidence="2" type="primary">AMV111</name>
</gene>
<dbReference type="EMBL" id="AF250284">
    <property type="protein sequence ID" value="AAG02817.1"/>
    <property type="molecule type" value="Genomic_DNA"/>
</dbReference>
<dbReference type="GeneID" id="1494701"/>
<keyword evidence="1" id="KW-0472">Membrane</keyword>
<evidence type="ECO:0000256" key="1">
    <source>
        <dbReference type="SAM" id="Phobius"/>
    </source>
</evidence>
<accession>Q9EMT8</accession>
<evidence type="ECO:0000313" key="2">
    <source>
        <dbReference type="EMBL" id="AAG02817.1"/>
    </source>
</evidence>
<keyword evidence="1" id="KW-0812">Transmembrane</keyword>
<evidence type="ECO:0000313" key="3">
    <source>
        <dbReference type="Proteomes" id="UP000000872"/>
    </source>
</evidence>
<dbReference type="KEGG" id="vg:1494701"/>
<proteinExistence type="predicted"/>
<feature type="transmembrane region" description="Helical" evidence="1">
    <location>
        <begin position="12"/>
        <end position="37"/>
    </location>
</feature>
<feature type="transmembrane region" description="Helical" evidence="1">
    <location>
        <begin position="44"/>
        <end position="70"/>
    </location>
</feature>
<keyword evidence="1" id="KW-1133">Transmembrane helix</keyword>